<dbReference type="GO" id="GO:0008270">
    <property type="term" value="F:zinc ion binding"/>
    <property type="evidence" value="ECO:0007669"/>
    <property type="project" value="UniProtKB-KW"/>
</dbReference>
<reference evidence="17" key="1">
    <citation type="submission" date="2024-03" db="EMBL/GenBank/DDBJ databases">
        <title>WGS assembly of Saponaria officinalis var. Norfolk2.</title>
        <authorList>
            <person name="Jenkins J."/>
            <person name="Shu S."/>
            <person name="Grimwood J."/>
            <person name="Barry K."/>
            <person name="Goodstein D."/>
            <person name="Schmutz J."/>
            <person name="Leebens-Mack J."/>
            <person name="Osbourn A."/>
        </authorList>
    </citation>
    <scope>NUCLEOTIDE SEQUENCE [LARGE SCALE GENOMIC DNA]</scope>
    <source>
        <strain evidence="17">JIC</strain>
    </source>
</reference>
<evidence type="ECO:0000256" key="7">
    <source>
        <dbReference type="ARBA" id="ARBA00022723"/>
    </source>
</evidence>
<keyword evidence="7" id="KW-0479">Metal-binding</keyword>
<dbReference type="AlphaFoldDB" id="A0AAW1K7Z5"/>
<dbReference type="FunFam" id="3.30.40.10:FF:000230">
    <property type="entry name" value="RBR-type E3 ubiquitin transferase"/>
    <property type="match status" value="1"/>
</dbReference>
<feature type="domain" description="RING-type" evidence="15">
    <location>
        <begin position="147"/>
        <end position="195"/>
    </location>
</feature>
<dbReference type="PROSITE" id="PS00518">
    <property type="entry name" value="ZF_RING_1"/>
    <property type="match status" value="1"/>
</dbReference>
<feature type="signal peptide" evidence="14">
    <location>
        <begin position="1"/>
        <end position="16"/>
    </location>
</feature>
<gene>
    <name evidence="17" type="ORF">RND81_06G176500</name>
</gene>
<dbReference type="GO" id="GO:0061630">
    <property type="term" value="F:ubiquitin protein ligase activity"/>
    <property type="evidence" value="ECO:0007669"/>
    <property type="project" value="UniProtKB-EC"/>
</dbReference>
<dbReference type="PANTHER" id="PTHR11685">
    <property type="entry name" value="RBR FAMILY RING FINGER AND IBR DOMAIN-CONTAINING"/>
    <property type="match status" value="1"/>
</dbReference>
<keyword evidence="11" id="KW-0862">Zinc</keyword>
<dbReference type="Pfam" id="PF01485">
    <property type="entry name" value="IBR"/>
    <property type="match status" value="1"/>
</dbReference>
<protein>
    <recommendedName>
        <fullName evidence="5">RBR-type E3 ubiquitin transferase</fullName>
        <ecNumber evidence="5">2.3.2.31</ecNumber>
    </recommendedName>
</protein>
<dbReference type="PROSITE" id="PS51873">
    <property type="entry name" value="TRIAD"/>
    <property type="match status" value="1"/>
</dbReference>
<dbReference type="PROSITE" id="PS50089">
    <property type="entry name" value="ZF_RING_2"/>
    <property type="match status" value="1"/>
</dbReference>
<proteinExistence type="inferred from homology"/>
<keyword evidence="6" id="KW-0808">Transferase</keyword>
<evidence type="ECO:0000256" key="3">
    <source>
        <dbReference type="ARBA" id="ARBA00003976"/>
    </source>
</evidence>
<organism evidence="17 18">
    <name type="scientific">Saponaria officinalis</name>
    <name type="common">Common soapwort</name>
    <name type="synonym">Lychnis saponaria</name>
    <dbReference type="NCBI Taxonomy" id="3572"/>
    <lineage>
        <taxon>Eukaryota</taxon>
        <taxon>Viridiplantae</taxon>
        <taxon>Streptophyta</taxon>
        <taxon>Embryophyta</taxon>
        <taxon>Tracheophyta</taxon>
        <taxon>Spermatophyta</taxon>
        <taxon>Magnoliopsida</taxon>
        <taxon>eudicotyledons</taxon>
        <taxon>Gunneridae</taxon>
        <taxon>Pentapetalae</taxon>
        <taxon>Caryophyllales</taxon>
        <taxon>Caryophyllaceae</taxon>
        <taxon>Caryophylleae</taxon>
        <taxon>Saponaria</taxon>
    </lineage>
</organism>
<comment type="similarity">
    <text evidence="4">Belongs to the RBR family. Ariadne subfamily.</text>
</comment>
<evidence type="ECO:0000256" key="9">
    <source>
        <dbReference type="ARBA" id="ARBA00022771"/>
    </source>
</evidence>
<feature type="region of interest" description="Disordered" evidence="13">
    <location>
        <begin position="109"/>
        <end position="137"/>
    </location>
</feature>
<comment type="catalytic activity">
    <reaction evidence="1">
        <text>[E2 ubiquitin-conjugating enzyme]-S-ubiquitinyl-L-cysteine + [acceptor protein]-L-lysine = [E2 ubiquitin-conjugating enzyme]-L-cysteine + [acceptor protein]-N(6)-ubiquitinyl-L-lysine.</text>
        <dbReference type="EC" id="2.3.2.31"/>
    </reaction>
</comment>
<evidence type="ECO:0000256" key="5">
    <source>
        <dbReference type="ARBA" id="ARBA00012251"/>
    </source>
</evidence>
<evidence type="ECO:0000256" key="13">
    <source>
        <dbReference type="SAM" id="MobiDB-lite"/>
    </source>
</evidence>
<feature type="domain" description="RING-type" evidence="16">
    <location>
        <begin position="143"/>
        <end position="287"/>
    </location>
</feature>
<evidence type="ECO:0000256" key="2">
    <source>
        <dbReference type="ARBA" id="ARBA00001947"/>
    </source>
</evidence>
<evidence type="ECO:0000313" key="18">
    <source>
        <dbReference type="Proteomes" id="UP001443914"/>
    </source>
</evidence>
<dbReference type="SMART" id="SM00647">
    <property type="entry name" value="IBR"/>
    <property type="match status" value="1"/>
</dbReference>
<dbReference type="InterPro" id="IPR013083">
    <property type="entry name" value="Znf_RING/FYVE/PHD"/>
</dbReference>
<comment type="function">
    <text evidence="3">Might act as an E3 ubiquitin-protein ligase, or as part of E3 complex, which accepts ubiquitin from specific E2 ubiquitin-conjugating enzymes and then transfers it to substrates.</text>
</comment>
<keyword evidence="10" id="KW-0833">Ubl conjugation pathway</keyword>
<dbReference type="Gene3D" id="3.30.40.10">
    <property type="entry name" value="Zinc/RING finger domain, C3HC4 (zinc finger)"/>
    <property type="match status" value="1"/>
</dbReference>
<comment type="cofactor">
    <cofactor evidence="2">
        <name>Zn(2+)</name>
        <dbReference type="ChEBI" id="CHEBI:29105"/>
    </cofactor>
</comment>
<evidence type="ECO:0000256" key="4">
    <source>
        <dbReference type="ARBA" id="ARBA00005884"/>
    </source>
</evidence>
<evidence type="ECO:0000256" key="1">
    <source>
        <dbReference type="ARBA" id="ARBA00001798"/>
    </source>
</evidence>
<dbReference type="SUPFAM" id="SSF57850">
    <property type="entry name" value="RING/U-box"/>
    <property type="match status" value="2"/>
</dbReference>
<evidence type="ECO:0000313" key="17">
    <source>
        <dbReference type="EMBL" id="KAK9715605.1"/>
    </source>
</evidence>
<dbReference type="InterPro" id="IPR044066">
    <property type="entry name" value="TRIAD_supradom"/>
</dbReference>
<dbReference type="GO" id="GO:0016567">
    <property type="term" value="P:protein ubiquitination"/>
    <property type="evidence" value="ECO:0007669"/>
    <property type="project" value="InterPro"/>
</dbReference>
<dbReference type="EMBL" id="JBDFQZ010000006">
    <property type="protein sequence ID" value="KAK9715605.1"/>
    <property type="molecule type" value="Genomic_DNA"/>
</dbReference>
<feature type="chain" id="PRO_5043810949" description="RBR-type E3 ubiquitin transferase" evidence="14">
    <location>
        <begin position="17"/>
        <end position="287"/>
    </location>
</feature>
<evidence type="ECO:0000256" key="11">
    <source>
        <dbReference type="ARBA" id="ARBA00022833"/>
    </source>
</evidence>
<sequence length="287" mass="32470">MEALLSLSLLFSLSFARSNYMSQLCRFLISSQKNASINCSQIKKNHQKINHIFPKKMDDKGKSNVIVDDKVFIRLDDNDNDNVNDNDTDLLTSFKNSFKTLSSAPVIDIDDDDDDNNNDNASASSSNRRREIKLNPNPGPLAQPFTCDMCANTKPKYKSINIKGCTHFFCCECIENHVFSKLGDGTTDVCCPAPNCWGTLDPEYCRDFVSKEVYDLWGEKLCEFVISDGQKCYCPFVDCSILLVKDGVEDITMAECPYCHRMFCAVCRVVWHQGVSCEEYRIKLNDG</sequence>
<dbReference type="Proteomes" id="UP001443914">
    <property type="component" value="Unassembled WGS sequence"/>
</dbReference>
<evidence type="ECO:0000259" key="15">
    <source>
        <dbReference type="PROSITE" id="PS50089"/>
    </source>
</evidence>
<dbReference type="InterPro" id="IPR001841">
    <property type="entry name" value="Znf_RING"/>
</dbReference>
<keyword evidence="14" id="KW-0732">Signal</keyword>
<evidence type="ECO:0000256" key="14">
    <source>
        <dbReference type="SAM" id="SignalP"/>
    </source>
</evidence>
<keyword evidence="18" id="KW-1185">Reference proteome</keyword>
<dbReference type="InterPro" id="IPR017907">
    <property type="entry name" value="Znf_RING_CS"/>
</dbReference>
<evidence type="ECO:0000256" key="10">
    <source>
        <dbReference type="ARBA" id="ARBA00022786"/>
    </source>
</evidence>
<evidence type="ECO:0000256" key="6">
    <source>
        <dbReference type="ARBA" id="ARBA00022679"/>
    </source>
</evidence>
<name>A0AAW1K7Z5_SAPOF</name>
<keyword evidence="9 12" id="KW-0863">Zinc-finger</keyword>
<dbReference type="CDD" id="cd22582">
    <property type="entry name" value="BRcat_RBR_unk"/>
    <property type="match status" value="1"/>
</dbReference>
<evidence type="ECO:0000256" key="8">
    <source>
        <dbReference type="ARBA" id="ARBA00022737"/>
    </source>
</evidence>
<evidence type="ECO:0000259" key="16">
    <source>
        <dbReference type="PROSITE" id="PS51873"/>
    </source>
</evidence>
<evidence type="ECO:0000256" key="12">
    <source>
        <dbReference type="PROSITE-ProRule" id="PRU00175"/>
    </source>
</evidence>
<dbReference type="InterPro" id="IPR031127">
    <property type="entry name" value="E3_UB_ligase_RBR"/>
</dbReference>
<keyword evidence="8" id="KW-0677">Repeat</keyword>
<comment type="caution">
    <text evidence="17">The sequence shown here is derived from an EMBL/GenBank/DDBJ whole genome shotgun (WGS) entry which is preliminary data.</text>
</comment>
<dbReference type="EC" id="2.3.2.31" evidence="5"/>
<accession>A0AAW1K7Z5</accession>
<dbReference type="InterPro" id="IPR002867">
    <property type="entry name" value="IBR_dom"/>
</dbReference>